<dbReference type="InterPro" id="IPR000718">
    <property type="entry name" value="Peptidase_M13"/>
</dbReference>
<evidence type="ECO:0000259" key="11">
    <source>
        <dbReference type="Pfam" id="PF05649"/>
    </source>
</evidence>
<dbReference type="InterPro" id="IPR024079">
    <property type="entry name" value="MetalloPept_cat_dom_sf"/>
</dbReference>
<dbReference type="GO" id="GO:0016485">
    <property type="term" value="P:protein processing"/>
    <property type="evidence" value="ECO:0007669"/>
    <property type="project" value="TreeGrafter"/>
</dbReference>
<evidence type="ECO:0008006" key="14">
    <source>
        <dbReference type="Google" id="ProtNLM"/>
    </source>
</evidence>
<feature type="region of interest" description="Disordered" evidence="8">
    <location>
        <begin position="570"/>
        <end position="603"/>
    </location>
</feature>
<dbReference type="EMBL" id="JAWZYT010003043">
    <property type="protein sequence ID" value="KAK4300482.1"/>
    <property type="molecule type" value="Genomic_DNA"/>
</dbReference>
<dbReference type="Pfam" id="PF01431">
    <property type="entry name" value="Peptidase_M13"/>
    <property type="match status" value="1"/>
</dbReference>
<keyword evidence="9" id="KW-1133">Transmembrane helix</keyword>
<evidence type="ECO:0000256" key="1">
    <source>
        <dbReference type="ARBA" id="ARBA00001947"/>
    </source>
</evidence>
<dbReference type="PRINTS" id="PR00786">
    <property type="entry name" value="NEPRILYSIN"/>
</dbReference>
<keyword evidence="6" id="KW-0862">Zinc</keyword>
<evidence type="ECO:0000256" key="5">
    <source>
        <dbReference type="ARBA" id="ARBA00022801"/>
    </source>
</evidence>
<keyword evidence="5" id="KW-0378">Hydrolase</keyword>
<evidence type="ECO:0000256" key="4">
    <source>
        <dbReference type="ARBA" id="ARBA00022723"/>
    </source>
</evidence>
<dbReference type="GO" id="GO:0004222">
    <property type="term" value="F:metalloendopeptidase activity"/>
    <property type="evidence" value="ECO:0007669"/>
    <property type="project" value="InterPro"/>
</dbReference>
<organism evidence="12 13">
    <name type="scientific">Petrolisthes manimaculis</name>
    <dbReference type="NCBI Taxonomy" id="1843537"/>
    <lineage>
        <taxon>Eukaryota</taxon>
        <taxon>Metazoa</taxon>
        <taxon>Ecdysozoa</taxon>
        <taxon>Arthropoda</taxon>
        <taxon>Crustacea</taxon>
        <taxon>Multicrustacea</taxon>
        <taxon>Malacostraca</taxon>
        <taxon>Eumalacostraca</taxon>
        <taxon>Eucarida</taxon>
        <taxon>Decapoda</taxon>
        <taxon>Pleocyemata</taxon>
        <taxon>Anomura</taxon>
        <taxon>Galatheoidea</taxon>
        <taxon>Porcellanidae</taxon>
        <taxon>Petrolisthes</taxon>
    </lineage>
</organism>
<feature type="compositionally biased region" description="Low complexity" evidence="8">
    <location>
        <begin position="669"/>
        <end position="696"/>
    </location>
</feature>
<feature type="region of interest" description="Disordered" evidence="8">
    <location>
        <begin position="631"/>
        <end position="759"/>
    </location>
</feature>
<comment type="similarity">
    <text evidence="2">Belongs to the peptidase M13 family.</text>
</comment>
<keyword evidence="4" id="KW-0479">Metal-binding</keyword>
<protein>
    <recommendedName>
        <fullName evidence="14">Endothelin-converting enzyme 1</fullName>
    </recommendedName>
</protein>
<feature type="region of interest" description="Disordered" evidence="8">
    <location>
        <begin position="1"/>
        <end position="20"/>
    </location>
</feature>
<feature type="transmembrane region" description="Helical" evidence="9">
    <location>
        <begin position="237"/>
        <end position="259"/>
    </location>
</feature>
<feature type="compositionally biased region" description="Polar residues" evidence="8">
    <location>
        <begin position="713"/>
        <end position="723"/>
    </location>
</feature>
<feature type="domain" description="Peptidase M13 N-terminal" evidence="11">
    <location>
        <begin position="840"/>
        <end position="1029"/>
    </location>
</feature>
<evidence type="ECO:0000256" key="6">
    <source>
        <dbReference type="ARBA" id="ARBA00022833"/>
    </source>
</evidence>
<dbReference type="PANTHER" id="PTHR11733">
    <property type="entry name" value="ZINC METALLOPROTEASE FAMILY M13 NEPRILYSIN-RELATED"/>
    <property type="match status" value="1"/>
</dbReference>
<feature type="compositionally biased region" description="Polar residues" evidence="8">
    <location>
        <begin position="736"/>
        <end position="746"/>
    </location>
</feature>
<evidence type="ECO:0000313" key="12">
    <source>
        <dbReference type="EMBL" id="KAK4300482.1"/>
    </source>
</evidence>
<dbReference type="GO" id="GO:0005886">
    <property type="term" value="C:plasma membrane"/>
    <property type="evidence" value="ECO:0007669"/>
    <property type="project" value="TreeGrafter"/>
</dbReference>
<keyword evidence="9" id="KW-0812">Transmembrane</keyword>
<keyword evidence="3" id="KW-0645">Protease</keyword>
<name>A0AAE1TWL4_9EUCA</name>
<dbReference type="Gene3D" id="3.40.390.10">
    <property type="entry name" value="Collagenase (Catalytic Domain)"/>
    <property type="match status" value="2"/>
</dbReference>
<gene>
    <name evidence="12" type="ORF">Pmani_027307</name>
</gene>
<dbReference type="Proteomes" id="UP001292094">
    <property type="component" value="Unassembled WGS sequence"/>
</dbReference>
<dbReference type="PROSITE" id="PS51885">
    <property type="entry name" value="NEPRILYSIN"/>
    <property type="match status" value="1"/>
</dbReference>
<feature type="region of interest" description="Disordered" evidence="8">
    <location>
        <begin position="797"/>
        <end position="836"/>
    </location>
</feature>
<dbReference type="Pfam" id="PF05649">
    <property type="entry name" value="Peptidase_M13_N"/>
    <property type="match status" value="2"/>
</dbReference>
<evidence type="ECO:0000256" key="3">
    <source>
        <dbReference type="ARBA" id="ARBA00022670"/>
    </source>
</evidence>
<dbReference type="GO" id="GO:0046872">
    <property type="term" value="F:metal ion binding"/>
    <property type="evidence" value="ECO:0007669"/>
    <property type="project" value="UniProtKB-KW"/>
</dbReference>
<feature type="region of interest" description="Disordered" evidence="8">
    <location>
        <begin position="494"/>
        <end position="534"/>
    </location>
</feature>
<dbReference type="PANTHER" id="PTHR11733:SF240">
    <property type="entry name" value="GH14155P-RELATED"/>
    <property type="match status" value="1"/>
</dbReference>
<dbReference type="InterPro" id="IPR008753">
    <property type="entry name" value="Peptidase_M13_N"/>
</dbReference>
<feature type="domain" description="Peptidase M13 N-terminal" evidence="11">
    <location>
        <begin position="308"/>
        <end position="452"/>
    </location>
</feature>
<keyword evidence="13" id="KW-1185">Reference proteome</keyword>
<sequence length="1309" mass="146957">MSPQLYEKKEEEEKEKKTKKTGRFLVVETECGGDTKRRSSLKKEGGCERLMREKYLSGRRVSFQDDLVQRDEESKEQVEDMGVRVVVEGECEKQEVGVGVGVEGVGHVVGMDGDEEGGNADCGRETEDNLAESCGFGIKEKERLNRGRLENTLVKSGRGPKIKDKMMNCGRGKREDEETVELGSVRNGRGKEEKRVVVEHLDSGRSVEELKGTENNNNNNNIIMSTCRARVNVTTKFWVVLVLVVGVLAGGAVTLAFYWHPPPSWTRQEVTSSRHKRQGVCKVDVCLTKECVHAASSLLAAMENTVDPCHDFFQYACGGWMKKHRHKTNVELFYSVNQNLMQEEIDISLTELLRTGGGVPEEVLEAKPYKDLSLFYHKCLGVGQEENMQEVYTFFRGLKEFQVGRTFQPESWNLTKALLELMRINGAPFFDVEVDAGVFNSSMFSVYITTPRKYGLLPSLVMAAKGAAAGRRDGRRRMDLKQFFKGRRTRDTFGEVLQKAKQEGDSHTSRRRSKRSEGGASRTHQRDEGSMPLVNRLEIGEVMNSEHLNGGREEAEVREAKEEVIGNLLEERRVDGGSSGGSSSSNVVGGGGDGSNVVVGGSSNVVGGGGSVVGSGGSGSNVVVLRGELQDSRHTGGQHSNNNNNNNRTLGSSPHRERTNTTPIHESRPVVTITTTPTPSDTTTTVTPDNTINTIIPEKKEDDNDDEDDTNNFLPPSTIGHQQDTSEEYSDGTLEANDTTASSSSTHDVDDGGEDQQPQVISRKIVYSVFEKSSENKRLDYIAKIFYDIFGTFTFLTTTDGMEGGEEDAGEEDRRDEGGEEGVEEEEEEGEEGEDDLVTDLLMRFIPLLEEIQPDEREQMEEQQKGQHFHQTTIHHLTIDFPDISWGYLLGEMFNCTFTEDDTVYVYHPEYLARLSTLLQNTEPWVIHYGLLTLFAHDVLLEAVYTDQDADREDFCLQASKNIFGEVMSNLYLHHIGNDTLRNIKAYAQSVLELLKEEVVESLQGASWLTPDEQTEAVKKVVTLGLEVGANDHHWDISFVNKSHSELQFDADMSFLELVTELYRTFRSEMSLLYNTPIDKQSFIWSYTVQPYLVNAFHLQSTNSIVFPEAFFYPPYYRSRAPEYINYGATAAAMAHEIFHGLDILGLRFDHKGNMNSPFSSSALDHLNTTHSCYHNLLSQAFYTEVQFEYGTVAMEIDGSTSINEDLADTEGIRHALRAYHRWVRRHYPEPRLPALQHNPEQLFFLAAAQPYCAVLPDLAKIFLMEVDEHLPNDLRVNSIMMNTPEFSRAFNCSPPSRMSPPHTCHVFQ</sequence>
<feature type="domain" description="Peptidase M13 C-terminal" evidence="10">
    <location>
        <begin position="1095"/>
        <end position="1307"/>
    </location>
</feature>
<proteinExistence type="inferred from homology"/>
<evidence type="ECO:0000256" key="7">
    <source>
        <dbReference type="ARBA" id="ARBA00023049"/>
    </source>
</evidence>
<evidence type="ECO:0000256" key="2">
    <source>
        <dbReference type="ARBA" id="ARBA00007357"/>
    </source>
</evidence>
<dbReference type="CDD" id="cd08662">
    <property type="entry name" value="M13"/>
    <property type="match status" value="1"/>
</dbReference>
<keyword evidence="7" id="KW-0482">Metalloprotease</keyword>
<dbReference type="InterPro" id="IPR018497">
    <property type="entry name" value="Peptidase_M13_C"/>
</dbReference>
<dbReference type="SUPFAM" id="SSF55486">
    <property type="entry name" value="Metalloproteases ('zincins'), catalytic domain"/>
    <property type="match status" value="2"/>
</dbReference>
<evidence type="ECO:0000259" key="10">
    <source>
        <dbReference type="Pfam" id="PF01431"/>
    </source>
</evidence>
<accession>A0AAE1TWL4</accession>
<feature type="compositionally biased region" description="Basic and acidic residues" evidence="8">
    <location>
        <begin position="1"/>
        <end position="16"/>
    </location>
</feature>
<keyword evidence="9" id="KW-0472">Membrane</keyword>
<feature type="compositionally biased region" description="Acidic residues" evidence="8">
    <location>
        <begin position="818"/>
        <end position="836"/>
    </location>
</feature>
<evidence type="ECO:0000256" key="8">
    <source>
        <dbReference type="SAM" id="MobiDB-lite"/>
    </source>
</evidence>
<evidence type="ECO:0000313" key="13">
    <source>
        <dbReference type="Proteomes" id="UP001292094"/>
    </source>
</evidence>
<feature type="compositionally biased region" description="Basic and acidic residues" evidence="8">
    <location>
        <begin position="494"/>
        <end position="508"/>
    </location>
</feature>
<evidence type="ECO:0000256" key="9">
    <source>
        <dbReference type="SAM" id="Phobius"/>
    </source>
</evidence>
<comment type="caution">
    <text evidence="12">The sequence shown here is derived from an EMBL/GenBank/DDBJ whole genome shotgun (WGS) entry which is preliminary data.</text>
</comment>
<comment type="cofactor">
    <cofactor evidence="1">
        <name>Zn(2+)</name>
        <dbReference type="ChEBI" id="CHEBI:29105"/>
    </cofactor>
</comment>
<reference evidence="12" key="1">
    <citation type="submission" date="2023-11" db="EMBL/GenBank/DDBJ databases">
        <title>Genome assemblies of two species of porcelain crab, Petrolisthes cinctipes and Petrolisthes manimaculis (Anomura: Porcellanidae).</title>
        <authorList>
            <person name="Angst P."/>
        </authorList>
    </citation>
    <scope>NUCLEOTIDE SEQUENCE</scope>
    <source>
        <strain evidence="12">PB745_02</strain>
        <tissue evidence="12">Gill</tissue>
    </source>
</reference>